<gene>
    <name evidence="9" type="ORF">METZ01_LOCUS212564</name>
</gene>
<dbReference type="AlphaFoldDB" id="A0A382F9T4"/>
<feature type="non-terminal residue" evidence="9">
    <location>
        <position position="1"/>
    </location>
</feature>
<evidence type="ECO:0000256" key="5">
    <source>
        <dbReference type="ARBA" id="ARBA00022801"/>
    </source>
</evidence>
<name>A0A382F9T4_9ZZZZ</name>
<sequence>VELQPWDVDFVKENLRSTLFGIDDETTRPYFPIQRVFEGLFKLVEEVFGLVVVEKKIEEVWHPEVRFYEIFSRIGNEKLGCFYTDWHPREGKRQGAWMNDLKTGGPSHDGFEAHTGIIAGNLTPVKGDIPALLTHREVQTVFHEFGHLLHHLTSSVPIAPMAGINVVWDFVEVPSQLMENWTWEDEILPLISCHYETGEALPTEISSQLRAGRQYMGGLNQMRQLALGYLDLRLHRDEPAETSSELMHYIESILLPYSIEPEFSKLHSTTIFSHLFAGGYAAGYYSYLWSEVLEADVFSRFKEKGVMNPAVGREYMESILTQGDSDEPERLFQRFMGREVDRQALFDRNLGFLKS</sequence>
<keyword evidence="6" id="KW-0862">Zinc</keyword>
<organism evidence="9">
    <name type="scientific">marine metagenome</name>
    <dbReference type="NCBI Taxonomy" id="408172"/>
    <lineage>
        <taxon>unclassified sequences</taxon>
        <taxon>metagenomes</taxon>
        <taxon>ecological metagenomes</taxon>
    </lineage>
</organism>
<evidence type="ECO:0000256" key="7">
    <source>
        <dbReference type="ARBA" id="ARBA00023049"/>
    </source>
</evidence>
<evidence type="ECO:0000259" key="8">
    <source>
        <dbReference type="Pfam" id="PF01432"/>
    </source>
</evidence>
<comment type="cofactor">
    <cofactor evidence="1">
        <name>Zn(2+)</name>
        <dbReference type="ChEBI" id="CHEBI:29105"/>
    </cofactor>
</comment>
<reference evidence="9" key="1">
    <citation type="submission" date="2018-05" db="EMBL/GenBank/DDBJ databases">
        <authorList>
            <person name="Lanie J.A."/>
            <person name="Ng W.-L."/>
            <person name="Kazmierczak K.M."/>
            <person name="Andrzejewski T.M."/>
            <person name="Davidsen T.M."/>
            <person name="Wayne K.J."/>
            <person name="Tettelin H."/>
            <person name="Glass J.I."/>
            <person name="Rusch D."/>
            <person name="Podicherti R."/>
            <person name="Tsui H.-C.T."/>
            <person name="Winkler M.E."/>
        </authorList>
    </citation>
    <scope>NUCLEOTIDE SEQUENCE</scope>
</reference>
<evidence type="ECO:0000256" key="6">
    <source>
        <dbReference type="ARBA" id="ARBA00022833"/>
    </source>
</evidence>
<dbReference type="InterPro" id="IPR045090">
    <property type="entry name" value="Pept_M3A_M3B"/>
</dbReference>
<evidence type="ECO:0000256" key="4">
    <source>
        <dbReference type="ARBA" id="ARBA00022723"/>
    </source>
</evidence>
<dbReference type="GO" id="GO:0004222">
    <property type="term" value="F:metalloendopeptidase activity"/>
    <property type="evidence" value="ECO:0007669"/>
    <property type="project" value="InterPro"/>
</dbReference>
<evidence type="ECO:0000256" key="3">
    <source>
        <dbReference type="ARBA" id="ARBA00022670"/>
    </source>
</evidence>
<dbReference type="Pfam" id="PF01432">
    <property type="entry name" value="Peptidase_M3"/>
    <property type="match status" value="1"/>
</dbReference>
<proteinExistence type="inferred from homology"/>
<keyword evidence="5" id="KW-0378">Hydrolase</keyword>
<protein>
    <recommendedName>
        <fullName evidence="8">Peptidase M3A/M3B catalytic domain-containing protein</fullName>
    </recommendedName>
</protein>
<dbReference type="FunFam" id="3.40.390.10:FF:000009">
    <property type="entry name" value="Oligopeptidase A"/>
    <property type="match status" value="1"/>
</dbReference>
<dbReference type="InterPro" id="IPR001567">
    <property type="entry name" value="Pept_M3A_M3B_dom"/>
</dbReference>
<dbReference type="PANTHER" id="PTHR43660">
    <property type="entry name" value="DIPEPTIDYL CARBOXYPEPTIDASE"/>
    <property type="match status" value="1"/>
</dbReference>
<dbReference type="PANTHER" id="PTHR43660:SF1">
    <property type="entry name" value="DIPEPTIDYL CARBOXYPEPTIDASE"/>
    <property type="match status" value="1"/>
</dbReference>
<feature type="domain" description="Peptidase M3A/M3B catalytic" evidence="8">
    <location>
        <begin position="2"/>
        <end position="345"/>
    </location>
</feature>
<dbReference type="SUPFAM" id="SSF55486">
    <property type="entry name" value="Metalloproteases ('zincins'), catalytic domain"/>
    <property type="match status" value="1"/>
</dbReference>
<dbReference type="GO" id="GO:0005829">
    <property type="term" value="C:cytosol"/>
    <property type="evidence" value="ECO:0007669"/>
    <property type="project" value="UniProtKB-ARBA"/>
</dbReference>
<dbReference type="GO" id="GO:0046872">
    <property type="term" value="F:metal ion binding"/>
    <property type="evidence" value="ECO:0007669"/>
    <property type="project" value="UniProtKB-KW"/>
</dbReference>
<evidence type="ECO:0000256" key="2">
    <source>
        <dbReference type="ARBA" id="ARBA00006040"/>
    </source>
</evidence>
<comment type="similarity">
    <text evidence="2">Belongs to the peptidase M3 family.</text>
</comment>
<evidence type="ECO:0000313" key="9">
    <source>
        <dbReference type="EMBL" id="SVB59710.1"/>
    </source>
</evidence>
<keyword evidence="7" id="KW-0482">Metalloprotease</keyword>
<accession>A0A382F9T4</accession>
<dbReference type="Gene3D" id="1.10.1370.40">
    <property type="match status" value="2"/>
</dbReference>
<dbReference type="GO" id="GO:0006508">
    <property type="term" value="P:proteolysis"/>
    <property type="evidence" value="ECO:0007669"/>
    <property type="project" value="UniProtKB-KW"/>
</dbReference>
<keyword evidence="4" id="KW-0479">Metal-binding</keyword>
<keyword evidence="3" id="KW-0645">Protease</keyword>
<dbReference type="EMBL" id="UINC01048762">
    <property type="protein sequence ID" value="SVB59710.1"/>
    <property type="molecule type" value="Genomic_DNA"/>
</dbReference>
<evidence type="ECO:0000256" key="1">
    <source>
        <dbReference type="ARBA" id="ARBA00001947"/>
    </source>
</evidence>